<dbReference type="SMART" id="SM00062">
    <property type="entry name" value="PBPb"/>
    <property type="match status" value="1"/>
</dbReference>
<dbReference type="EMBL" id="JBHSBV010000003">
    <property type="protein sequence ID" value="MFC4201456.1"/>
    <property type="molecule type" value="Genomic_DNA"/>
</dbReference>
<dbReference type="Pfam" id="PF00497">
    <property type="entry name" value="SBP_bac_3"/>
    <property type="match status" value="1"/>
</dbReference>
<comment type="caution">
    <text evidence="4">The sequence shown here is derived from an EMBL/GenBank/DDBJ whole genome shotgun (WGS) entry which is preliminary data.</text>
</comment>
<keyword evidence="5" id="KW-1185">Reference proteome</keyword>
<gene>
    <name evidence="4" type="ORF">ACFOY1_10875</name>
</gene>
<evidence type="ECO:0000313" key="4">
    <source>
        <dbReference type="EMBL" id="MFC4201456.1"/>
    </source>
</evidence>
<evidence type="ECO:0000256" key="2">
    <source>
        <dbReference type="SAM" id="SignalP"/>
    </source>
</evidence>
<dbReference type="Proteomes" id="UP001595848">
    <property type="component" value="Unassembled WGS sequence"/>
</dbReference>
<feature type="domain" description="Solute-binding protein family 3/N-terminal" evidence="3">
    <location>
        <begin position="37"/>
        <end position="263"/>
    </location>
</feature>
<dbReference type="RefSeq" id="WP_217963188.1">
    <property type="nucleotide sequence ID" value="NZ_JAHTBN010000002.1"/>
</dbReference>
<keyword evidence="1 2" id="KW-0732">Signal</keyword>
<reference evidence="5" key="1">
    <citation type="journal article" date="2019" name="Int. J. Syst. Evol. Microbiol.">
        <title>The Global Catalogue of Microorganisms (GCM) 10K type strain sequencing project: providing services to taxonomists for standard genome sequencing and annotation.</title>
        <authorList>
            <consortium name="The Broad Institute Genomics Platform"/>
            <consortium name="The Broad Institute Genome Sequencing Center for Infectious Disease"/>
            <person name="Wu L."/>
            <person name="Ma J."/>
        </authorList>
    </citation>
    <scope>NUCLEOTIDE SEQUENCE [LARGE SCALE GENOMIC DNA]</scope>
    <source>
        <strain evidence="5">LMG 24813</strain>
    </source>
</reference>
<dbReference type="PANTHER" id="PTHR35936">
    <property type="entry name" value="MEMBRANE-BOUND LYTIC MUREIN TRANSGLYCOSYLASE F"/>
    <property type="match status" value="1"/>
</dbReference>
<name>A0ABV8NYQ4_9BURK</name>
<sequence>MRFSYTLKACMAAACFMAASVSAHAEDQLARIKKAGVLVMGTEMQFAPFDFLKDGKQEGFNKEFFAEVGKGLGVKVRFIDLPWPSVLPGLDAKKFDMVAGPLNVTKARMERYHFTLPIADGTVALLKRASDKSLQKPSDIAGKVVGGGKGSAQLAQLKEYADTLNPKPQIREYIDNNQAYADLAAGRIVAVGNSLTNIAYVAQQRPQMFAVVKPAFGKKVYFAYMGMKGADSDSLIQAVNNVILAMHKDGRLAALQKKWFGVEMDVPTGAFVPNV</sequence>
<proteinExistence type="predicted"/>
<protein>
    <submittedName>
        <fullName evidence="4">Transporter substrate-binding domain-containing protein</fullName>
    </submittedName>
</protein>
<dbReference type="PANTHER" id="PTHR35936:SF35">
    <property type="entry name" value="L-CYSTINE-BINDING PROTEIN TCYJ"/>
    <property type="match status" value="1"/>
</dbReference>
<evidence type="ECO:0000256" key="1">
    <source>
        <dbReference type="ARBA" id="ARBA00022729"/>
    </source>
</evidence>
<feature type="chain" id="PRO_5045495564" evidence="2">
    <location>
        <begin position="26"/>
        <end position="275"/>
    </location>
</feature>
<evidence type="ECO:0000313" key="5">
    <source>
        <dbReference type="Proteomes" id="UP001595848"/>
    </source>
</evidence>
<accession>A0ABV8NYQ4</accession>
<organism evidence="4 5">
    <name type="scientific">Candidimonas humi</name>
    <dbReference type="NCBI Taxonomy" id="683355"/>
    <lineage>
        <taxon>Bacteria</taxon>
        <taxon>Pseudomonadati</taxon>
        <taxon>Pseudomonadota</taxon>
        <taxon>Betaproteobacteria</taxon>
        <taxon>Burkholderiales</taxon>
        <taxon>Alcaligenaceae</taxon>
        <taxon>Candidimonas</taxon>
    </lineage>
</organism>
<evidence type="ECO:0000259" key="3">
    <source>
        <dbReference type="SMART" id="SM00062"/>
    </source>
</evidence>
<dbReference type="InterPro" id="IPR001638">
    <property type="entry name" value="Solute-binding_3/MltF_N"/>
</dbReference>
<feature type="signal peptide" evidence="2">
    <location>
        <begin position="1"/>
        <end position="25"/>
    </location>
</feature>